<dbReference type="EMBL" id="CAJNJA010029054">
    <property type="protein sequence ID" value="CAE7618131.1"/>
    <property type="molecule type" value="Genomic_DNA"/>
</dbReference>
<evidence type="ECO:0000313" key="3">
    <source>
        <dbReference type="Proteomes" id="UP000601435"/>
    </source>
</evidence>
<reference evidence="2" key="1">
    <citation type="submission" date="2021-02" db="EMBL/GenBank/DDBJ databases">
        <authorList>
            <person name="Dougan E. K."/>
            <person name="Rhodes N."/>
            <person name="Thang M."/>
            <person name="Chan C."/>
        </authorList>
    </citation>
    <scope>NUCLEOTIDE SEQUENCE</scope>
</reference>
<dbReference type="OrthoDB" id="418801at2759"/>
<accession>A0A812VHK8</accession>
<feature type="compositionally biased region" description="Basic and acidic residues" evidence="1">
    <location>
        <begin position="47"/>
        <end position="61"/>
    </location>
</feature>
<organism evidence="2 3">
    <name type="scientific">Symbiodinium necroappetens</name>
    <dbReference type="NCBI Taxonomy" id="1628268"/>
    <lineage>
        <taxon>Eukaryota</taxon>
        <taxon>Sar</taxon>
        <taxon>Alveolata</taxon>
        <taxon>Dinophyceae</taxon>
        <taxon>Suessiales</taxon>
        <taxon>Symbiodiniaceae</taxon>
        <taxon>Symbiodinium</taxon>
    </lineage>
</organism>
<comment type="caution">
    <text evidence="2">The sequence shown here is derived from an EMBL/GenBank/DDBJ whole genome shotgun (WGS) entry which is preliminary data.</text>
</comment>
<protein>
    <submittedName>
        <fullName evidence="2">Cyn-7 protein</fullName>
    </submittedName>
</protein>
<name>A0A812VHK8_9DINO</name>
<proteinExistence type="predicted"/>
<dbReference type="AlphaFoldDB" id="A0A812VHK8"/>
<keyword evidence="3" id="KW-1185">Reference proteome</keyword>
<evidence type="ECO:0000313" key="2">
    <source>
        <dbReference type="EMBL" id="CAE7618131.1"/>
    </source>
</evidence>
<sequence>MVEYEHHLAYQGPFQGRIGRWVGGIGRTCGCWDDVLDNQEPVLGRPEVWRPGDGGRPEASPRQETWPSWRTVDATTAYMEQRSSRLRYGAGRG</sequence>
<evidence type="ECO:0000256" key="1">
    <source>
        <dbReference type="SAM" id="MobiDB-lite"/>
    </source>
</evidence>
<feature type="region of interest" description="Disordered" evidence="1">
    <location>
        <begin position="44"/>
        <end position="65"/>
    </location>
</feature>
<dbReference type="Proteomes" id="UP000601435">
    <property type="component" value="Unassembled WGS sequence"/>
</dbReference>
<gene>
    <name evidence="2" type="primary">cyn-7</name>
    <name evidence="2" type="ORF">SNEC2469_LOCUS17541</name>
</gene>